<dbReference type="Gene3D" id="3.90.226.10">
    <property type="entry name" value="2-enoyl-CoA Hydratase, Chain A, domain 1"/>
    <property type="match status" value="2"/>
</dbReference>
<evidence type="ECO:0000256" key="6">
    <source>
        <dbReference type="PROSITE-ProRule" id="PRU00409"/>
    </source>
</evidence>
<protein>
    <submittedName>
        <fullName evidence="11">Carbamoyl-phosphate synthase subunit L</fullName>
    </submittedName>
</protein>
<dbReference type="InterPro" id="IPR029045">
    <property type="entry name" value="ClpP/crotonase-like_dom_sf"/>
</dbReference>
<feature type="domain" description="Biotin carboxylation" evidence="8">
    <location>
        <begin position="49"/>
        <end position="501"/>
    </location>
</feature>
<proteinExistence type="predicted"/>
<dbReference type="PROSITE" id="PS00867">
    <property type="entry name" value="CPSASE_2"/>
    <property type="match status" value="1"/>
</dbReference>
<dbReference type="SUPFAM" id="SSF51246">
    <property type="entry name" value="Rudiment single hybrid motif"/>
    <property type="match status" value="1"/>
</dbReference>
<dbReference type="PROSITE" id="PS50989">
    <property type="entry name" value="COA_CT_CTER"/>
    <property type="match status" value="1"/>
</dbReference>
<dbReference type="PROSITE" id="PS50979">
    <property type="entry name" value="BC"/>
    <property type="match status" value="1"/>
</dbReference>
<dbReference type="PANTHER" id="PTHR18866">
    <property type="entry name" value="CARBOXYLASE:PYRUVATE/ACETYL-COA/PROPIONYL-COA CARBOXYLASE"/>
    <property type="match status" value="1"/>
</dbReference>
<keyword evidence="3 6" id="KW-0547">Nucleotide-binding</keyword>
<dbReference type="Pfam" id="PF00289">
    <property type="entry name" value="Biotin_carb_N"/>
    <property type="match status" value="1"/>
</dbReference>
<dbReference type="PANTHER" id="PTHR18866:SF33">
    <property type="entry name" value="METHYLCROTONOYL-COA CARBOXYLASE SUBUNIT ALPHA, MITOCHONDRIAL-RELATED"/>
    <property type="match status" value="1"/>
</dbReference>
<dbReference type="InterPro" id="IPR005479">
    <property type="entry name" value="CPAse_ATP-bd"/>
</dbReference>
<dbReference type="GO" id="GO:0046872">
    <property type="term" value="F:metal ion binding"/>
    <property type="evidence" value="ECO:0007669"/>
    <property type="project" value="InterPro"/>
</dbReference>
<dbReference type="InterPro" id="IPR011053">
    <property type="entry name" value="Single_hybrid_motif"/>
</dbReference>
<dbReference type="SMART" id="SM00878">
    <property type="entry name" value="Biotin_carb_C"/>
    <property type="match status" value="1"/>
</dbReference>
<keyword evidence="2" id="KW-0436">Ligase</keyword>
<evidence type="ECO:0000259" key="9">
    <source>
        <dbReference type="PROSITE" id="PS50989"/>
    </source>
</evidence>
<dbReference type="PROSITE" id="PS50975">
    <property type="entry name" value="ATP_GRASP"/>
    <property type="match status" value="1"/>
</dbReference>
<evidence type="ECO:0000256" key="4">
    <source>
        <dbReference type="ARBA" id="ARBA00022840"/>
    </source>
</evidence>
<evidence type="ECO:0000256" key="1">
    <source>
        <dbReference type="ARBA" id="ARBA00001953"/>
    </source>
</evidence>
<evidence type="ECO:0000256" key="5">
    <source>
        <dbReference type="ARBA" id="ARBA00023267"/>
    </source>
</evidence>
<dbReference type="Pfam" id="PF02785">
    <property type="entry name" value="Biotin_carb_C"/>
    <property type="match status" value="1"/>
</dbReference>
<accession>A0A2M9ZIS6</accession>
<dbReference type="InterPro" id="IPR001882">
    <property type="entry name" value="Biotin_BS"/>
</dbReference>
<reference evidence="12 13" key="1">
    <citation type="submission" date="2017-07" db="EMBL/GenBank/DDBJ databases">
        <title>Leptospira spp. isolated from tropical soils.</title>
        <authorList>
            <person name="Thibeaux R."/>
            <person name="Iraola G."/>
            <person name="Ferres I."/>
            <person name="Bierque E."/>
            <person name="Girault D."/>
            <person name="Soupe-Gilbert M.-E."/>
            <person name="Picardeau M."/>
            <person name="Goarant C."/>
        </authorList>
    </citation>
    <scope>NUCLEOTIDE SEQUENCE [LARGE SCALE GENOMIC DNA]</scope>
    <source>
        <strain evidence="11 13">FH1-B-B1</strain>
        <strain evidence="10 12">FH1-B-C1</strain>
    </source>
</reference>
<gene>
    <name evidence="10" type="ORF">CH360_15110</name>
    <name evidence="11" type="ORF">CH373_16565</name>
</gene>
<name>A0A2M9ZIS6_9LEPT</name>
<dbReference type="Pfam" id="PF01039">
    <property type="entry name" value="Carboxyl_trans"/>
    <property type="match status" value="3"/>
</dbReference>
<dbReference type="Gene3D" id="3.30.470.20">
    <property type="entry name" value="ATP-grasp fold, B domain"/>
    <property type="match status" value="1"/>
</dbReference>
<evidence type="ECO:0000256" key="3">
    <source>
        <dbReference type="ARBA" id="ARBA00022741"/>
    </source>
</evidence>
<organism evidence="11 13">
    <name type="scientific">Leptospira perolatii</name>
    <dbReference type="NCBI Taxonomy" id="2023191"/>
    <lineage>
        <taxon>Bacteria</taxon>
        <taxon>Pseudomonadati</taxon>
        <taxon>Spirochaetota</taxon>
        <taxon>Spirochaetia</taxon>
        <taxon>Leptospirales</taxon>
        <taxon>Leptospiraceae</taxon>
        <taxon>Leptospira</taxon>
    </lineage>
</organism>
<dbReference type="InterPro" id="IPR000089">
    <property type="entry name" value="Biotin_lipoyl"/>
</dbReference>
<dbReference type="Pfam" id="PF00364">
    <property type="entry name" value="Biotin_lipoyl"/>
    <property type="match status" value="1"/>
</dbReference>
<dbReference type="SUPFAM" id="SSF56059">
    <property type="entry name" value="Glutathione synthetase ATP-binding domain-like"/>
    <property type="match status" value="1"/>
</dbReference>
<dbReference type="InterPro" id="IPR005482">
    <property type="entry name" value="Biotin_COase_C"/>
</dbReference>
<dbReference type="InterPro" id="IPR050856">
    <property type="entry name" value="Biotin_carboxylase_complex"/>
</dbReference>
<keyword evidence="5" id="KW-0092">Biotin</keyword>
<keyword evidence="12" id="KW-1185">Reference proteome</keyword>
<dbReference type="SUPFAM" id="SSF52440">
    <property type="entry name" value="PreATP-grasp domain"/>
    <property type="match status" value="1"/>
</dbReference>
<dbReference type="Proteomes" id="UP000231962">
    <property type="component" value="Unassembled WGS sequence"/>
</dbReference>
<dbReference type="Gene3D" id="2.40.50.100">
    <property type="match status" value="1"/>
</dbReference>
<dbReference type="InterPro" id="IPR016185">
    <property type="entry name" value="PreATP-grasp_dom_sf"/>
</dbReference>
<dbReference type="SUPFAM" id="SSF52096">
    <property type="entry name" value="ClpP/crotonase"/>
    <property type="match status" value="2"/>
</dbReference>
<dbReference type="PROSITE" id="PS00188">
    <property type="entry name" value="BIOTIN"/>
    <property type="match status" value="1"/>
</dbReference>
<evidence type="ECO:0000259" key="7">
    <source>
        <dbReference type="PROSITE" id="PS50975"/>
    </source>
</evidence>
<feature type="domain" description="ATP-grasp" evidence="7">
    <location>
        <begin position="171"/>
        <end position="367"/>
    </location>
</feature>
<evidence type="ECO:0000259" key="8">
    <source>
        <dbReference type="PROSITE" id="PS50979"/>
    </source>
</evidence>
<comment type="cofactor">
    <cofactor evidence="1">
        <name>biotin</name>
        <dbReference type="ChEBI" id="CHEBI:57586"/>
    </cofactor>
</comment>
<dbReference type="InterPro" id="IPR005481">
    <property type="entry name" value="BC-like_N"/>
</dbReference>
<feature type="domain" description="CoA carboxyltransferase C-terminal" evidence="9">
    <location>
        <begin position="1718"/>
        <end position="1962"/>
    </location>
</feature>
<keyword evidence="4 6" id="KW-0067">ATP-binding</keyword>
<dbReference type="Proteomes" id="UP000231990">
    <property type="component" value="Unassembled WGS sequence"/>
</dbReference>
<dbReference type="OrthoDB" id="9807469at2"/>
<dbReference type="GO" id="GO:0005524">
    <property type="term" value="F:ATP binding"/>
    <property type="evidence" value="ECO:0007669"/>
    <property type="project" value="UniProtKB-UniRule"/>
</dbReference>
<evidence type="ECO:0000313" key="11">
    <source>
        <dbReference type="EMBL" id="PJZ71958.1"/>
    </source>
</evidence>
<dbReference type="InterPro" id="IPR011764">
    <property type="entry name" value="Biotin_carboxylation_dom"/>
</dbReference>
<evidence type="ECO:0000313" key="12">
    <source>
        <dbReference type="Proteomes" id="UP000231962"/>
    </source>
</evidence>
<sequence length="1996" mass="225524">MNNHLGIATAEKIEQEFSRDEMEKCIAELRKKNLAWTKEYTSQKVRSGRLQKVLVANRGEIAKRFFLALHEEGIPTVAVVADPDKGQSWFEFADEVVYIGEAGNYTNAKILTAAVLETGSNAVYPGYGFLSEDFRFVDTLKWAAELYNTEIIFMGPKSSVMKRVGNKLDARRLAAANGIPLFEASGPLSEDSKEAHNEAERIGYPVMIKLDAGGGGKGMLVVRSKQELGDSIQSAVRIGKTSYGNGTFYLEKYVERPAHFEVQIFNGTAVGIRKCAVQRRNQKIIEESGETFLDVRTQLQLLSSAEKIADVSGYSDACGAGTVEFLFDREQQKFGFLEMNTRLQVEYPVTDQSLGIDLVKWQIFLFDGRENEIQYSTVLKQRFAEKSHSIQCRIYAEDPFQNYSPSPGRIQEIELPTFNGVRSDFGFKRGDLILGEYDPMVGKLIAKGKDRGEALMRMERALSELYIRGITTNIEQLLQIVRDSIFRSGDYDNRLLDDNPQLVTSDYSLSSEAIVYACVSETIREAGNMAAETFRERDLPKLLYSEESEESPCRYSIYVNEKVYSILVIRIGIEEFLVFGDGIGSRKIRVSRPSEDGREFLVKTKGRFVSVRIDCRPNFYSIRFSDSFGKLRYARLKIEKENSLSRIKNDSVLRSPFQGTFVKFCENPQTGKSWKEGEAIRKGDPILVISAMKMETLLRSPSNGKLEYLAEHGEEEKLIRGKSPSGFILGRSFAEGEILAQVSGDSIPNQTEKQEPVMNSNVASSDFVDRNEANYSEALYSIWQEIPVDILKKVNPFFEEKARYLLVAHASELRELLCSWILGFSQGKETRAKLTYLLNHIEVSRLEESTEEKAKWEDFLLQTVRFSVLLRRLFSSDFGSSHSHFGELQRLLAEWDHESLRPILPTSKLLSRAFSYYKVGDWNPSLHKKEQAHAFAFLLCAYRNLREGMDLLAKVLEKFVHLAPKVRSWDFVLHQLLALEEREREPKMEGIIRQNLSSRRRVSGPSPEGVPTISRRHLSSYVRFSKDPWSLLGLKDQKSAAADFLRSFQEETDLLPQKLGSTVTKEIEKRIHYWSEKGKVRRLSCPIQSGYMYLLEYEDTSEYLLIKVLPRELLKLVKESASWDSHFYPLEEYCIESAALLQGALKLCSVDSLRLELMVEDSNEGNLDIQIVTFENNYEQIMRSASSVIRFFLDARYSSLLLTANFKPINRSQIVNKTYSFFFREGKLRIDLIGANDIRFPYTKEKEVNDSKLYAKGKWPVERWVEEAFDIGAAAEITIPGIDFEVEGTTSSEKKNIRVGAKIYLGEIDGKEALFFLKDSRVAGGATGDLEGQKYIAASYIAYRKDIPFYVWNDGAGANIKEGMVSLNRAAEGFFMNALLSNRVSAEEFKAAIYSHNDPKLIEIISSLEADPRFEFTSYVRGQKPKSCFVVAVGVGSSTGLDVYGSSQASLQILLDEEQSYRVLTGATVIESVTGEKFTNYEIGGAKVMGRGTGTVDLVAQDKIELLSFIKRIQNVFARTNGNWHLPRKLQKDEKDNVISESTLRAYSKEFLPIKETYSGSGSLVSGISNLGLSPVLILGPRTQHGFHSFSSLIKAKESVQIARKTGAGILLVYGSKWFRSTHLVGAEELRARKDFQNQLHTFPNPIVHILKHPEGFRLPELYETGDAWILIRKKRSDNQITEIEKGATFAVETEEEAFSIASELFYLLGEKNIQNFEYNTFAPEIPPESTRTYDMREVIKFILDRDSFLEFHKNDAGTSLLTGLGRLNGKTVGIIADQPMLGEAPDAQGTEKFRVFMEFLSRRNLPLLMLSDAPGFVPGTKQERLRIQQIGGESLDVNVLSSIPVVSIVLRQNYGGRQIHAFSGFLRPGVSYYAQENSTLGVMGASSAFDLFEGANVQKLSKEGKNIEIESLRTEFLQKFQSRANASQDANSTGVLDGLYTSYSELREVAISGMNIAERKVANWNRLKFEDNSEHLFKQSVASRNVEEWEKFILP</sequence>
<dbReference type="RefSeq" id="WP_100714894.1">
    <property type="nucleotide sequence ID" value="NZ_NPDY01000018.1"/>
</dbReference>
<dbReference type="CDD" id="cd06850">
    <property type="entry name" value="biotinyl_domain"/>
    <property type="match status" value="1"/>
</dbReference>
<dbReference type="EMBL" id="NPDZ01000015">
    <property type="protein sequence ID" value="PJZ71958.1"/>
    <property type="molecule type" value="Genomic_DNA"/>
</dbReference>
<dbReference type="InterPro" id="IPR011761">
    <property type="entry name" value="ATP-grasp"/>
</dbReference>
<dbReference type="SUPFAM" id="SSF51230">
    <property type="entry name" value="Single hybrid motif"/>
    <property type="match status" value="1"/>
</dbReference>
<dbReference type="InterPro" id="IPR011054">
    <property type="entry name" value="Rudment_hybrid_motif"/>
</dbReference>
<dbReference type="InterPro" id="IPR034733">
    <property type="entry name" value="AcCoA_carboxyl_beta"/>
</dbReference>
<dbReference type="EMBL" id="NPDY01000018">
    <property type="protein sequence ID" value="PJZ68611.1"/>
    <property type="molecule type" value="Genomic_DNA"/>
</dbReference>
<dbReference type="Pfam" id="PF02786">
    <property type="entry name" value="CPSase_L_D2"/>
    <property type="match status" value="1"/>
</dbReference>
<evidence type="ECO:0000313" key="13">
    <source>
        <dbReference type="Proteomes" id="UP000231990"/>
    </source>
</evidence>
<dbReference type="GO" id="GO:0016874">
    <property type="term" value="F:ligase activity"/>
    <property type="evidence" value="ECO:0007669"/>
    <property type="project" value="UniProtKB-KW"/>
</dbReference>
<dbReference type="InterPro" id="IPR011763">
    <property type="entry name" value="COA_CT_C"/>
</dbReference>
<evidence type="ECO:0000313" key="10">
    <source>
        <dbReference type="EMBL" id="PJZ68611.1"/>
    </source>
</evidence>
<evidence type="ECO:0000256" key="2">
    <source>
        <dbReference type="ARBA" id="ARBA00022598"/>
    </source>
</evidence>
<comment type="caution">
    <text evidence="11">The sequence shown here is derived from an EMBL/GenBank/DDBJ whole genome shotgun (WGS) entry which is preliminary data.</text>
</comment>